<accession>X1Q401</accession>
<dbReference type="AlphaFoldDB" id="X1Q401"/>
<evidence type="ECO:0000313" key="1">
    <source>
        <dbReference type="EMBL" id="GAI37949.1"/>
    </source>
</evidence>
<reference evidence="1" key="1">
    <citation type="journal article" date="2014" name="Front. Microbiol.">
        <title>High frequency of phylogenetically diverse reductive dehalogenase-homologous genes in deep subseafloor sedimentary metagenomes.</title>
        <authorList>
            <person name="Kawai M."/>
            <person name="Futagami T."/>
            <person name="Toyoda A."/>
            <person name="Takaki Y."/>
            <person name="Nishi S."/>
            <person name="Hori S."/>
            <person name="Arai W."/>
            <person name="Tsubouchi T."/>
            <person name="Morono Y."/>
            <person name="Uchiyama I."/>
            <person name="Ito T."/>
            <person name="Fujiyama A."/>
            <person name="Inagaki F."/>
            <person name="Takami H."/>
        </authorList>
    </citation>
    <scope>NUCLEOTIDE SEQUENCE</scope>
    <source>
        <strain evidence="1">Expedition CK06-06</strain>
    </source>
</reference>
<proteinExistence type="predicted"/>
<name>X1Q401_9ZZZZ</name>
<comment type="caution">
    <text evidence="1">The sequence shown here is derived from an EMBL/GenBank/DDBJ whole genome shotgun (WGS) entry which is preliminary data.</text>
</comment>
<organism evidence="1">
    <name type="scientific">marine sediment metagenome</name>
    <dbReference type="NCBI Taxonomy" id="412755"/>
    <lineage>
        <taxon>unclassified sequences</taxon>
        <taxon>metagenomes</taxon>
        <taxon>ecological metagenomes</taxon>
    </lineage>
</organism>
<protein>
    <submittedName>
        <fullName evidence="1">Uncharacterized protein</fullName>
    </submittedName>
</protein>
<dbReference type="EMBL" id="BARV01024860">
    <property type="protein sequence ID" value="GAI37949.1"/>
    <property type="molecule type" value="Genomic_DNA"/>
</dbReference>
<gene>
    <name evidence="1" type="ORF">S06H3_40494</name>
</gene>
<sequence length="39" mass="4462">MKKILYFMQIIISIGGSEVTEEYNEGKIPSCMLGKIKRI</sequence>